<name>A0A4Z0BKG3_9BURK</name>
<gene>
    <name evidence="3" type="ORF">EZ242_11750</name>
</gene>
<dbReference type="PRINTS" id="PR00111">
    <property type="entry name" value="ABHYDROLASE"/>
</dbReference>
<organism evidence="3 4">
    <name type="scientific">Ramlibacter rhizophilus</name>
    <dbReference type="NCBI Taxonomy" id="1781167"/>
    <lineage>
        <taxon>Bacteria</taxon>
        <taxon>Pseudomonadati</taxon>
        <taxon>Pseudomonadota</taxon>
        <taxon>Betaproteobacteria</taxon>
        <taxon>Burkholderiales</taxon>
        <taxon>Comamonadaceae</taxon>
        <taxon>Ramlibacter</taxon>
    </lineage>
</organism>
<feature type="chain" id="PRO_5021404181" evidence="1">
    <location>
        <begin position="27"/>
        <end position="341"/>
    </location>
</feature>
<evidence type="ECO:0000256" key="1">
    <source>
        <dbReference type="SAM" id="SignalP"/>
    </source>
</evidence>
<evidence type="ECO:0000313" key="3">
    <source>
        <dbReference type="EMBL" id="TFY99802.1"/>
    </source>
</evidence>
<dbReference type="Proteomes" id="UP000297564">
    <property type="component" value="Unassembled WGS sequence"/>
</dbReference>
<feature type="domain" description="AB hydrolase-1" evidence="2">
    <location>
        <begin position="67"/>
        <end position="306"/>
    </location>
</feature>
<feature type="signal peptide" evidence="1">
    <location>
        <begin position="1"/>
        <end position="26"/>
    </location>
</feature>
<dbReference type="AlphaFoldDB" id="A0A4Z0BKG3"/>
<dbReference type="PRINTS" id="PR00412">
    <property type="entry name" value="EPOXHYDRLASE"/>
</dbReference>
<dbReference type="Gene3D" id="3.40.50.1820">
    <property type="entry name" value="alpha/beta hydrolase"/>
    <property type="match status" value="1"/>
</dbReference>
<dbReference type="InterPro" id="IPR000639">
    <property type="entry name" value="Epox_hydrolase-like"/>
</dbReference>
<keyword evidence="1" id="KW-0732">Signal</keyword>
<keyword evidence="4" id="KW-1185">Reference proteome</keyword>
<dbReference type="InterPro" id="IPR050266">
    <property type="entry name" value="AB_hydrolase_sf"/>
</dbReference>
<sequence>MKTTTSKTLRRPAFLLSGLLAATAAAATAWWVHRKAIRADADHPPQGKIIVIDGVQLHYVSRGEGSPVVLLHGNAVTHADFEASGLIDRLARDHLVIAFDRPGFGHSSRPRDRLWTPTAQAALVRRALAKLGIDKAVVVGHSMGAMVAAAFGLDHPSAVRGLVLVSGYYYPEIRFDALATAPVAVPVIGDVMRYTVTALAARTLIGPMVKGMFAPAAVPSGFFTTVPRETMVRPGQLRGNAEDAAFMIPQARTLSSRYSQLRVPVTIVAGADDQIVDLEAHSRRLHLDLVDSTLIVVPGVGHMVHYAAQEEIAAAIASYETLSPGRPAPLPAQPLPALETA</sequence>
<dbReference type="RefSeq" id="WP_135285345.1">
    <property type="nucleotide sequence ID" value="NZ_SMLL01000004.1"/>
</dbReference>
<dbReference type="PANTHER" id="PTHR43798:SF33">
    <property type="entry name" value="HYDROLASE, PUTATIVE (AFU_ORTHOLOGUE AFUA_2G14860)-RELATED"/>
    <property type="match status" value="1"/>
</dbReference>
<dbReference type="OrthoDB" id="5853561at2"/>
<evidence type="ECO:0000259" key="2">
    <source>
        <dbReference type="Pfam" id="PF00561"/>
    </source>
</evidence>
<dbReference type="InterPro" id="IPR000073">
    <property type="entry name" value="AB_hydrolase_1"/>
</dbReference>
<accession>A0A4Z0BKG3</accession>
<dbReference type="GO" id="GO:0016020">
    <property type="term" value="C:membrane"/>
    <property type="evidence" value="ECO:0007669"/>
    <property type="project" value="TreeGrafter"/>
</dbReference>
<dbReference type="InterPro" id="IPR029058">
    <property type="entry name" value="AB_hydrolase_fold"/>
</dbReference>
<dbReference type="SUPFAM" id="SSF53474">
    <property type="entry name" value="alpha/beta-Hydrolases"/>
    <property type="match status" value="1"/>
</dbReference>
<dbReference type="GO" id="GO:0016787">
    <property type="term" value="F:hydrolase activity"/>
    <property type="evidence" value="ECO:0007669"/>
    <property type="project" value="UniProtKB-KW"/>
</dbReference>
<keyword evidence="3" id="KW-0378">Hydrolase</keyword>
<comment type="caution">
    <text evidence="3">The sequence shown here is derived from an EMBL/GenBank/DDBJ whole genome shotgun (WGS) entry which is preliminary data.</text>
</comment>
<proteinExistence type="predicted"/>
<dbReference type="EMBL" id="SMLL01000004">
    <property type="protein sequence ID" value="TFY99802.1"/>
    <property type="molecule type" value="Genomic_DNA"/>
</dbReference>
<dbReference type="PANTHER" id="PTHR43798">
    <property type="entry name" value="MONOACYLGLYCEROL LIPASE"/>
    <property type="match status" value="1"/>
</dbReference>
<reference evidence="3 4" key="1">
    <citation type="submission" date="2019-03" db="EMBL/GenBank/DDBJ databases">
        <title>Ramlibacter rhizophilus CCTCC AB2015357, whole genome shotgun sequence.</title>
        <authorList>
            <person name="Zhang X."/>
            <person name="Feng G."/>
            <person name="Zhu H."/>
        </authorList>
    </citation>
    <scope>NUCLEOTIDE SEQUENCE [LARGE SCALE GENOMIC DNA]</scope>
    <source>
        <strain evidence="3 4">CCTCC AB2015357</strain>
    </source>
</reference>
<evidence type="ECO:0000313" key="4">
    <source>
        <dbReference type="Proteomes" id="UP000297564"/>
    </source>
</evidence>
<protein>
    <submittedName>
        <fullName evidence="3">Alpha/beta hydrolase</fullName>
    </submittedName>
</protein>
<dbReference type="Pfam" id="PF00561">
    <property type="entry name" value="Abhydrolase_1"/>
    <property type="match status" value="1"/>
</dbReference>